<dbReference type="KEGG" id="mri:Mal4_56080"/>
<dbReference type="InterPro" id="IPR013784">
    <property type="entry name" value="Carb-bd-like_fold"/>
</dbReference>
<keyword evidence="2" id="KW-0812">Transmembrane</keyword>
<evidence type="ECO:0000256" key="1">
    <source>
        <dbReference type="SAM" id="MobiDB-lite"/>
    </source>
</evidence>
<keyword evidence="4" id="KW-1185">Reference proteome</keyword>
<name>A0A517ZFH2_9PLAN</name>
<evidence type="ECO:0000256" key="2">
    <source>
        <dbReference type="SAM" id="Phobius"/>
    </source>
</evidence>
<dbReference type="RefSeq" id="WP_145372450.1">
    <property type="nucleotide sequence ID" value="NZ_CP036275.1"/>
</dbReference>
<evidence type="ECO:0000313" key="3">
    <source>
        <dbReference type="EMBL" id="QDU41243.1"/>
    </source>
</evidence>
<keyword evidence="2" id="KW-0472">Membrane</keyword>
<dbReference type="SUPFAM" id="SSF49452">
    <property type="entry name" value="Starch-binding domain-like"/>
    <property type="match status" value="1"/>
</dbReference>
<protein>
    <submittedName>
        <fullName evidence="3">Uncharacterized protein</fullName>
    </submittedName>
</protein>
<keyword evidence="2" id="KW-1133">Transmembrane helix</keyword>
<dbReference type="GO" id="GO:0030246">
    <property type="term" value="F:carbohydrate binding"/>
    <property type="evidence" value="ECO:0007669"/>
    <property type="project" value="InterPro"/>
</dbReference>
<accession>A0A517ZFH2</accession>
<dbReference type="EMBL" id="CP036275">
    <property type="protein sequence ID" value="QDU41243.1"/>
    <property type="molecule type" value="Genomic_DNA"/>
</dbReference>
<reference evidence="3 4" key="1">
    <citation type="submission" date="2019-02" db="EMBL/GenBank/DDBJ databases">
        <title>Deep-cultivation of Planctomycetes and their phenomic and genomic characterization uncovers novel biology.</title>
        <authorList>
            <person name="Wiegand S."/>
            <person name="Jogler M."/>
            <person name="Boedeker C."/>
            <person name="Pinto D."/>
            <person name="Vollmers J."/>
            <person name="Rivas-Marin E."/>
            <person name="Kohn T."/>
            <person name="Peeters S.H."/>
            <person name="Heuer A."/>
            <person name="Rast P."/>
            <person name="Oberbeckmann S."/>
            <person name="Bunk B."/>
            <person name="Jeske O."/>
            <person name="Meyerdierks A."/>
            <person name="Storesund J.E."/>
            <person name="Kallscheuer N."/>
            <person name="Luecker S."/>
            <person name="Lage O.M."/>
            <person name="Pohl T."/>
            <person name="Merkel B.J."/>
            <person name="Hornburger P."/>
            <person name="Mueller R.-W."/>
            <person name="Bruemmer F."/>
            <person name="Labrenz M."/>
            <person name="Spormann A.M."/>
            <person name="Op den Camp H."/>
            <person name="Overmann J."/>
            <person name="Amann R."/>
            <person name="Jetten M.S.M."/>
            <person name="Mascher T."/>
            <person name="Medema M.H."/>
            <person name="Devos D.P."/>
            <person name="Kaster A.-K."/>
            <person name="Ovreas L."/>
            <person name="Rohde M."/>
            <person name="Galperin M.Y."/>
            <person name="Jogler C."/>
        </authorList>
    </citation>
    <scope>NUCLEOTIDE SEQUENCE [LARGE SCALE GENOMIC DNA]</scope>
    <source>
        <strain evidence="3 4">Mal4</strain>
    </source>
</reference>
<feature type="region of interest" description="Disordered" evidence="1">
    <location>
        <begin position="1"/>
        <end position="21"/>
    </location>
</feature>
<feature type="compositionally biased region" description="Low complexity" evidence="1">
    <location>
        <begin position="1473"/>
        <end position="1489"/>
    </location>
</feature>
<organism evidence="3 4">
    <name type="scientific">Maioricimonas rarisocia</name>
    <dbReference type="NCBI Taxonomy" id="2528026"/>
    <lineage>
        <taxon>Bacteria</taxon>
        <taxon>Pseudomonadati</taxon>
        <taxon>Planctomycetota</taxon>
        <taxon>Planctomycetia</taxon>
        <taxon>Planctomycetales</taxon>
        <taxon>Planctomycetaceae</taxon>
        <taxon>Maioricimonas</taxon>
    </lineage>
</organism>
<feature type="region of interest" description="Disordered" evidence="1">
    <location>
        <begin position="1463"/>
        <end position="1494"/>
    </location>
</feature>
<dbReference type="Proteomes" id="UP000320496">
    <property type="component" value="Chromosome"/>
</dbReference>
<feature type="region of interest" description="Disordered" evidence="1">
    <location>
        <begin position="339"/>
        <end position="364"/>
    </location>
</feature>
<gene>
    <name evidence="3" type="ORF">Mal4_56080</name>
</gene>
<dbReference type="OrthoDB" id="219224at2"/>
<sequence length="1621" mass="177180">MSTQRPDDQASPSTPTGQRFLGGTVHSEGARTATVPRLFATVSALVLLLLLLFIIVRSFRDQLGTRLLITAGAVGYQSELIAPLPFVDQDVAILRNSPGVSLQIDDEDPELPNAATEADYARLMNEVLPATGQDTVILFVRAHAVAARGGMYLLPTDVDPLRPHGGVEIGELLRAVATCPARNKLVLFDAASVDRNMRIGMVGNDFAWHLRREFEALAADDAEIGNLFVLCSAGDGQRAWSSSAVQQSVFSAFAGYCLQGGVAADGDGEEGRRDSLLTTGEIASFVERNVADWSLKHRGVLQRPFRLQAGDDFQVAGVSEFLTLESYFSEQIPLARAGERENEELQQQAEAEGATPDPESPPKAFPTTDVLLGRILLAWQFADELRSTTQPFHRPRHWALYLQSLQRAERLLLAGRLEDAESVLETSIVPLEEDLKAPPRERLTHPWSLAYMDLLGDDPTTHPSFVAMQNALNAPTPANLNRLTTSPMAEAALARRLAIAGLAAGEGDDALWTDPDLLQLVVATRTQAETTARLLSQTSPPDAEAPPSSAPYVLWLCQSAIDRADRLRVAGEQELLIGRPESARFQLELASRTYDDAENICRITEQQLNQIHLTVLDLYGFSRWLGHLKRDRAAWIEAAGRLRALVDTTAEFRTQPRPELVPALVGLCDELQRMAAASARQALSKSDPVVLDGLLELASLSPDMRLQILTTLVGQEDAPGRTASLRRYATDPGDAVAFPIPLSVLSEALESRSEELAELFEAWDSRREPLMLSDLRDNESLRAQRSELGDRFREELTRLSADPMQLPPGQSGYEQYVTHLVRSPFQAQLLVLTRFEPTATREILNRLTADQLAWQLQRLEKETAATEIDSGRVRAAILKNLRTLNPSYQDSLSRRQQPFFLTQTKTREVASRGEIDVTLQVNTVLELAAADRPRLVIDWFAVRDHQTVIEIENLLTGKLVRPMTSAQSGTDADAEEADDDVSWRTQIPIDELMRDTPVPVRIRLHSTADRVAAGTDEMTAWIELSDSSRYWVPIEFSQSGSEETPLEIVVTDANGAPAGPAIRVLPNQSLPMTVALRSRLPSPEPVHLDFVSGDEKATVEVTAVPGGVPQPVTPTADFQIPVVAGELKIQARRGTEVDDVETIQVDVLNPRTSFDPRVTFDPQNSQLQASIRQTAPSRSSDPIVVMLDIRGTNLSGGTLTGSIPDLETPATLDAIVEADELGTPFEAAVGAAGVPRLFSFRVDRVTGNVEALRRTAVRITSPPDQQAYRYDVQTEAPLRVGVHVDTASECEVHIGIDRNRNEYLENDERLGGGRFWSGRHVLTRWSASTDPPGFQLGSDVSDISFELDPAGLVGPQRILVQLLSGDRSLTAGRWVYFLKDPPKLTFVAPATAQKVAWGDPLQITVGCDSPAWRSIEQIEVGIDRNNNGQWDEDETLSSAQPVVDGQLAFRTTNRVTDVFDSRALLSGPDDPMPTAAPAAAEGEETAATPAEPPGLPTQVVLMTRGRLPIHTLGADASAPVETTQTPVTRQVVTLISQSEKPPVTGTIVGEVVTLDGLTQRDAIVALGMERTQTDDDGRFEFRNVPVGEHTVQAGKGKRLGQQTVEVAAGEIALVRIFIIRR</sequence>
<dbReference type="Gene3D" id="2.60.40.1120">
    <property type="entry name" value="Carboxypeptidase-like, regulatory domain"/>
    <property type="match status" value="1"/>
</dbReference>
<proteinExistence type="predicted"/>
<feature type="transmembrane region" description="Helical" evidence="2">
    <location>
        <begin position="38"/>
        <end position="56"/>
    </location>
</feature>
<evidence type="ECO:0000313" key="4">
    <source>
        <dbReference type="Proteomes" id="UP000320496"/>
    </source>
</evidence>
<feature type="compositionally biased region" description="Low complexity" evidence="1">
    <location>
        <begin position="345"/>
        <end position="354"/>
    </location>
</feature>